<evidence type="ECO:0000313" key="10">
    <source>
        <dbReference type="EMBL" id="GIG84897.1"/>
    </source>
</evidence>
<keyword evidence="11" id="KW-1185">Reference proteome</keyword>
<dbReference type="SMART" id="SM00220">
    <property type="entry name" value="S_TKc"/>
    <property type="match status" value="1"/>
</dbReference>
<keyword evidence="5" id="KW-0418">Kinase</keyword>
<sequence length="457" mass="47409">MAESQSGGRLVAGRYRLIEPLGSGGMGTVWRAADRVLGREVAVKELRGPAELAGPEREAFTLRTFREARAAGRLNHPGVVAVYDIFEYGGHPWIVMQLVRSRTLGSLVQEEGPLPPRRVAGIGVQILAGLRAAHAAGVLHRDVKPDNVLITDEGRAVLTDFGIATLEDDSPVTRTGTLIGTPAFIAPERAAGGSAERASDLWSLGVTMFLAVEGRSPFQRGHALATLAAVVYDQHGPLVRAGPLAPVIDGLLAKDPAGRLDGAEADSWLRAIAESESPERSSVPVPPVPVGATIPVPAPPPVRRSGRWNLAAATGALVVLVGSAAGGMAYLTARPDPGGTVPGVSTPTVTVFTTRTTPPVSEDEPPPAVRPPEYSAEEPGRQRPARPHKKKDKPGKGNSGEGGPEESPQPTPTEEQTSEPPADGPSQTPQGGQESPGPGVEQAGRQTGRKSGGPAGA</sequence>
<evidence type="ECO:0000256" key="2">
    <source>
        <dbReference type="ARBA" id="ARBA00022527"/>
    </source>
</evidence>
<dbReference type="PROSITE" id="PS00108">
    <property type="entry name" value="PROTEIN_KINASE_ST"/>
    <property type="match status" value="1"/>
</dbReference>
<evidence type="ECO:0000313" key="11">
    <source>
        <dbReference type="Proteomes" id="UP000630097"/>
    </source>
</evidence>
<dbReference type="EC" id="2.7.11.1" evidence="1"/>
<dbReference type="PANTHER" id="PTHR43289:SF6">
    <property type="entry name" value="SERINE_THREONINE-PROTEIN KINASE NEKL-3"/>
    <property type="match status" value="1"/>
</dbReference>
<dbReference type="InterPro" id="IPR011009">
    <property type="entry name" value="Kinase-like_dom_sf"/>
</dbReference>
<dbReference type="PROSITE" id="PS50011">
    <property type="entry name" value="PROTEIN_KINASE_DOM"/>
    <property type="match status" value="1"/>
</dbReference>
<dbReference type="GO" id="GO:0005524">
    <property type="term" value="F:ATP binding"/>
    <property type="evidence" value="ECO:0007669"/>
    <property type="project" value="UniProtKB-UniRule"/>
</dbReference>
<keyword evidence="2" id="KW-0723">Serine/threonine-protein kinase</keyword>
<feature type="domain" description="Protein kinase" evidence="9">
    <location>
        <begin position="15"/>
        <end position="269"/>
    </location>
</feature>
<dbReference type="PROSITE" id="PS00107">
    <property type="entry name" value="PROTEIN_KINASE_ATP"/>
    <property type="match status" value="1"/>
</dbReference>
<accession>A0A8J3VCL5</accession>
<dbReference type="SUPFAM" id="SSF56112">
    <property type="entry name" value="Protein kinase-like (PK-like)"/>
    <property type="match status" value="1"/>
</dbReference>
<evidence type="ECO:0000256" key="1">
    <source>
        <dbReference type="ARBA" id="ARBA00012513"/>
    </source>
</evidence>
<gene>
    <name evidence="10" type="ORF">Pka01_80240</name>
</gene>
<name>A0A8J3VCL5_9ACTN</name>
<comment type="caution">
    <text evidence="10">The sequence shown here is derived from an EMBL/GenBank/DDBJ whole genome shotgun (WGS) entry which is preliminary data.</text>
</comment>
<evidence type="ECO:0000256" key="4">
    <source>
        <dbReference type="ARBA" id="ARBA00022741"/>
    </source>
</evidence>
<evidence type="ECO:0000256" key="3">
    <source>
        <dbReference type="ARBA" id="ARBA00022679"/>
    </source>
</evidence>
<reference evidence="10 11" key="1">
    <citation type="submission" date="2021-01" db="EMBL/GenBank/DDBJ databases">
        <title>Whole genome shotgun sequence of Planotetraspora kaengkrachanensis NBRC 104272.</title>
        <authorList>
            <person name="Komaki H."/>
            <person name="Tamura T."/>
        </authorList>
    </citation>
    <scope>NUCLEOTIDE SEQUENCE [LARGE SCALE GENOMIC DNA]</scope>
    <source>
        <strain evidence="10 11">NBRC 104272</strain>
    </source>
</reference>
<feature type="binding site" evidence="7">
    <location>
        <position position="44"/>
    </location>
    <ligand>
        <name>ATP</name>
        <dbReference type="ChEBI" id="CHEBI:30616"/>
    </ligand>
</feature>
<dbReference type="CDD" id="cd14014">
    <property type="entry name" value="STKc_PknB_like"/>
    <property type="match status" value="1"/>
</dbReference>
<proteinExistence type="predicted"/>
<evidence type="ECO:0000256" key="5">
    <source>
        <dbReference type="ARBA" id="ARBA00022777"/>
    </source>
</evidence>
<keyword evidence="6 7" id="KW-0067">ATP-binding</keyword>
<feature type="region of interest" description="Disordered" evidence="8">
    <location>
        <begin position="334"/>
        <end position="457"/>
    </location>
</feature>
<dbReference type="RefSeq" id="WP_203888158.1">
    <property type="nucleotide sequence ID" value="NZ_BAABHH010000043.1"/>
</dbReference>
<dbReference type="Gene3D" id="1.10.510.10">
    <property type="entry name" value="Transferase(Phosphotransferase) domain 1"/>
    <property type="match status" value="1"/>
</dbReference>
<organism evidence="10 11">
    <name type="scientific">Planotetraspora kaengkrachanensis</name>
    <dbReference type="NCBI Taxonomy" id="575193"/>
    <lineage>
        <taxon>Bacteria</taxon>
        <taxon>Bacillati</taxon>
        <taxon>Actinomycetota</taxon>
        <taxon>Actinomycetes</taxon>
        <taxon>Streptosporangiales</taxon>
        <taxon>Streptosporangiaceae</taxon>
        <taxon>Planotetraspora</taxon>
    </lineage>
</organism>
<evidence type="ECO:0000259" key="9">
    <source>
        <dbReference type="PROSITE" id="PS50011"/>
    </source>
</evidence>
<feature type="compositionally biased region" description="Basic residues" evidence="8">
    <location>
        <begin position="383"/>
        <end position="393"/>
    </location>
</feature>
<feature type="compositionally biased region" description="Low complexity" evidence="8">
    <location>
        <begin position="337"/>
        <end position="360"/>
    </location>
</feature>
<evidence type="ECO:0000256" key="7">
    <source>
        <dbReference type="PROSITE-ProRule" id="PRU10141"/>
    </source>
</evidence>
<dbReference type="EMBL" id="BONV01000062">
    <property type="protein sequence ID" value="GIG84897.1"/>
    <property type="molecule type" value="Genomic_DNA"/>
</dbReference>
<evidence type="ECO:0000256" key="8">
    <source>
        <dbReference type="SAM" id="MobiDB-lite"/>
    </source>
</evidence>
<keyword evidence="3" id="KW-0808">Transferase</keyword>
<keyword evidence="4 7" id="KW-0547">Nucleotide-binding</keyword>
<dbReference type="PANTHER" id="PTHR43289">
    <property type="entry name" value="MITOGEN-ACTIVATED PROTEIN KINASE KINASE KINASE 20-RELATED"/>
    <property type="match status" value="1"/>
</dbReference>
<feature type="compositionally biased region" description="Low complexity" evidence="8">
    <location>
        <begin position="405"/>
        <end position="421"/>
    </location>
</feature>
<dbReference type="InterPro" id="IPR000719">
    <property type="entry name" value="Prot_kinase_dom"/>
</dbReference>
<dbReference type="Gene3D" id="3.30.200.20">
    <property type="entry name" value="Phosphorylase Kinase, domain 1"/>
    <property type="match status" value="1"/>
</dbReference>
<dbReference type="Pfam" id="PF00069">
    <property type="entry name" value="Pkinase"/>
    <property type="match status" value="1"/>
</dbReference>
<dbReference type="InterPro" id="IPR017441">
    <property type="entry name" value="Protein_kinase_ATP_BS"/>
</dbReference>
<evidence type="ECO:0000256" key="6">
    <source>
        <dbReference type="ARBA" id="ARBA00022840"/>
    </source>
</evidence>
<dbReference type="InterPro" id="IPR008271">
    <property type="entry name" value="Ser/Thr_kinase_AS"/>
</dbReference>
<protein>
    <recommendedName>
        <fullName evidence="1">non-specific serine/threonine protein kinase</fullName>
        <ecNumber evidence="1">2.7.11.1</ecNumber>
    </recommendedName>
</protein>
<dbReference type="AlphaFoldDB" id="A0A8J3VCL5"/>
<dbReference type="Proteomes" id="UP000630097">
    <property type="component" value="Unassembled WGS sequence"/>
</dbReference>
<dbReference type="GO" id="GO:0004674">
    <property type="term" value="F:protein serine/threonine kinase activity"/>
    <property type="evidence" value="ECO:0007669"/>
    <property type="project" value="UniProtKB-KW"/>
</dbReference>